<sequence>MIAALLLALVAPAASADAVPCIPAATAEIASSALADHRALRATLNEPMPEAATMVMLFGHGGHLSTSEYSIVLARRADGRWDGTAVGRSQIWIKDAPFNPMNRREWTLDREESGLLDAAIARRCPAKPPITDNTPGEPPPRSFVSEKIDVIRPEQPPLAFYVSSGDGSFDALLRPPAYR</sequence>
<reference evidence="2 3" key="1">
    <citation type="submission" date="2017-03" db="EMBL/GenBank/DDBJ databases">
        <title>Genome sequence of Sphingomonas dokdonensis DSM 21029.</title>
        <authorList>
            <person name="Poehlein A."/>
            <person name="Wuebbeler J.H."/>
            <person name="Steinbuechel A."/>
            <person name="Daniel R."/>
        </authorList>
    </citation>
    <scope>NUCLEOTIDE SEQUENCE [LARGE SCALE GENOMIC DNA]</scope>
    <source>
        <strain evidence="2 3">DSM 21029</strain>
    </source>
</reference>
<keyword evidence="1" id="KW-0732">Signal</keyword>
<accession>A0A245ZEC7</accession>
<evidence type="ECO:0000313" key="2">
    <source>
        <dbReference type="EMBL" id="OWK28092.1"/>
    </source>
</evidence>
<evidence type="ECO:0000256" key="1">
    <source>
        <dbReference type="SAM" id="SignalP"/>
    </source>
</evidence>
<organism evidence="2 3">
    <name type="scientific">Sphingomonas dokdonensis</name>
    <dbReference type="NCBI Taxonomy" id="344880"/>
    <lineage>
        <taxon>Bacteria</taxon>
        <taxon>Pseudomonadati</taxon>
        <taxon>Pseudomonadota</taxon>
        <taxon>Alphaproteobacteria</taxon>
        <taxon>Sphingomonadales</taxon>
        <taxon>Sphingomonadaceae</taxon>
        <taxon>Sphingomonas</taxon>
    </lineage>
</organism>
<dbReference type="OrthoDB" id="7596238at2"/>
<name>A0A245ZEC7_9SPHN</name>
<gene>
    <name evidence="2" type="ORF">SPDO_29250</name>
</gene>
<feature type="signal peptide" evidence="1">
    <location>
        <begin position="1"/>
        <end position="16"/>
    </location>
</feature>
<dbReference type="Proteomes" id="UP000197290">
    <property type="component" value="Unassembled WGS sequence"/>
</dbReference>
<dbReference type="EMBL" id="NBBI01000007">
    <property type="protein sequence ID" value="OWK28092.1"/>
    <property type="molecule type" value="Genomic_DNA"/>
</dbReference>
<protein>
    <submittedName>
        <fullName evidence="2">Uncharacterized protein</fullName>
    </submittedName>
</protein>
<dbReference type="AlphaFoldDB" id="A0A245ZEC7"/>
<dbReference type="RefSeq" id="WP_088368242.1">
    <property type="nucleotide sequence ID" value="NZ_NBBI01000007.1"/>
</dbReference>
<proteinExistence type="predicted"/>
<keyword evidence="3" id="KW-1185">Reference proteome</keyword>
<evidence type="ECO:0000313" key="3">
    <source>
        <dbReference type="Proteomes" id="UP000197290"/>
    </source>
</evidence>
<feature type="chain" id="PRO_5013235794" evidence="1">
    <location>
        <begin position="17"/>
        <end position="179"/>
    </location>
</feature>
<comment type="caution">
    <text evidence="2">The sequence shown here is derived from an EMBL/GenBank/DDBJ whole genome shotgun (WGS) entry which is preliminary data.</text>
</comment>